<evidence type="ECO:0000256" key="2">
    <source>
        <dbReference type="ARBA" id="ARBA00022670"/>
    </source>
</evidence>
<dbReference type="Gene3D" id="3.90.1720.10">
    <property type="entry name" value="endopeptidase domain like (from Nostoc punctiforme)"/>
    <property type="match status" value="1"/>
</dbReference>
<evidence type="ECO:0000313" key="8">
    <source>
        <dbReference type="Proteomes" id="UP001626628"/>
    </source>
</evidence>
<dbReference type="InterPro" id="IPR051794">
    <property type="entry name" value="PG_Endopeptidase_C40"/>
</dbReference>
<organism evidence="7 8">
    <name type="scientific">Streptomyces sirii</name>
    <dbReference type="NCBI Taxonomy" id="3127701"/>
    <lineage>
        <taxon>Bacteria</taxon>
        <taxon>Bacillati</taxon>
        <taxon>Actinomycetota</taxon>
        <taxon>Actinomycetes</taxon>
        <taxon>Kitasatosporales</taxon>
        <taxon>Streptomycetaceae</taxon>
        <taxon>Streptomyces</taxon>
    </lineage>
</organism>
<keyword evidence="5" id="KW-0732">Signal</keyword>
<evidence type="ECO:0000313" key="7">
    <source>
        <dbReference type="EMBL" id="WXK81133.1"/>
    </source>
</evidence>
<dbReference type="EMBL" id="CP147982">
    <property type="protein sequence ID" value="WXK81133.1"/>
    <property type="molecule type" value="Genomic_DNA"/>
</dbReference>
<protein>
    <submittedName>
        <fullName evidence="7">C40 family peptidase</fullName>
    </submittedName>
</protein>
<keyword evidence="2" id="KW-0645">Protease</keyword>
<name>A0ABZ2QX33_9ACTN</name>
<evidence type="ECO:0000256" key="5">
    <source>
        <dbReference type="SAM" id="SignalP"/>
    </source>
</evidence>
<dbReference type="InterPro" id="IPR038765">
    <property type="entry name" value="Papain-like_cys_pep_sf"/>
</dbReference>
<evidence type="ECO:0000256" key="3">
    <source>
        <dbReference type="ARBA" id="ARBA00022801"/>
    </source>
</evidence>
<feature type="chain" id="PRO_5045349161" evidence="5">
    <location>
        <begin position="28"/>
        <end position="157"/>
    </location>
</feature>
<dbReference type="InterPro" id="IPR000064">
    <property type="entry name" value="NLP_P60_dom"/>
</dbReference>
<sequence length="157" mass="17036">MTMRTHTPQLLARAATVSALTMVTLGATTLAPGATTDAEAASVAAHAVRVAASKQGSPYEFGAEGPYRFDCSGLTLYSFKRVGRALPRSAAAQYNHTRHIPTSFRRRGDLVFFHSPRGVYHVGIYAGRDRMWHAPKTGDVVRLARIWSSTVSYGRVG</sequence>
<dbReference type="PANTHER" id="PTHR47359:SF3">
    <property type="entry name" value="NLP_P60 DOMAIN-CONTAINING PROTEIN-RELATED"/>
    <property type="match status" value="1"/>
</dbReference>
<keyword evidence="8" id="KW-1185">Reference proteome</keyword>
<dbReference type="PANTHER" id="PTHR47359">
    <property type="entry name" value="PEPTIDOGLYCAN DL-ENDOPEPTIDASE CWLO"/>
    <property type="match status" value="1"/>
</dbReference>
<proteinExistence type="inferred from homology"/>
<feature type="domain" description="NlpC/P60" evidence="6">
    <location>
        <begin position="41"/>
        <end position="157"/>
    </location>
</feature>
<accession>A0ABZ2QX33</accession>
<gene>
    <name evidence="7" type="ORF">WAB15_36810</name>
</gene>
<evidence type="ECO:0000259" key="6">
    <source>
        <dbReference type="PROSITE" id="PS51935"/>
    </source>
</evidence>
<dbReference type="SUPFAM" id="SSF54001">
    <property type="entry name" value="Cysteine proteinases"/>
    <property type="match status" value="1"/>
</dbReference>
<evidence type="ECO:0000256" key="4">
    <source>
        <dbReference type="ARBA" id="ARBA00022807"/>
    </source>
</evidence>
<evidence type="ECO:0000256" key="1">
    <source>
        <dbReference type="ARBA" id="ARBA00007074"/>
    </source>
</evidence>
<comment type="similarity">
    <text evidence="1">Belongs to the peptidase C40 family.</text>
</comment>
<keyword evidence="4" id="KW-0788">Thiol protease</keyword>
<dbReference type="RefSeq" id="WP_399151154.1">
    <property type="nucleotide sequence ID" value="NZ_CP147982.1"/>
</dbReference>
<dbReference type="Proteomes" id="UP001626628">
    <property type="component" value="Chromosome"/>
</dbReference>
<dbReference type="Pfam" id="PF00877">
    <property type="entry name" value="NLPC_P60"/>
    <property type="match status" value="1"/>
</dbReference>
<reference evidence="7 8" key="1">
    <citation type="submission" date="2024-03" db="EMBL/GenBank/DDBJ databases">
        <title>The complete genome of Streptomyces sirii sp.nov.</title>
        <authorList>
            <person name="Zakalyukina Y.V."/>
            <person name="Belik A.R."/>
            <person name="Biryukov M.V."/>
            <person name="Baturina O.A."/>
            <person name="Kabilov M.R."/>
        </authorList>
    </citation>
    <scope>NUCLEOTIDE SEQUENCE [LARGE SCALE GENOMIC DNA]</scope>
    <source>
        <strain evidence="7 8">BP-8</strain>
    </source>
</reference>
<feature type="signal peptide" evidence="5">
    <location>
        <begin position="1"/>
        <end position="27"/>
    </location>
</feature>
<keyword evidence="3" id="KW-0378">Hydrolase</keyword>
<dbReference type="PROSITE" id="PS51935">
    <property type="entry name" value="NLPC_P60"/>
    <property type="match status" value="1"/>
</dbReference>